<dbReference type="InterPro" id="IPR033738">
    <property type="entry name" value="AsnB_N"/>
</dbReference>
<dbReference type="GO" id="GO:0005524">
    <property type="term" value="F:ATP binding"/>
    <property type="evidence" value="ECO:0007669"/>
    <property type="project" value="UniProtKB-KW"/>
</dbReference>
<dbReference type="EC" id="6.3.5.4" evidence="3"/>
<evidence type="ECO:0000256" key="8">
    <source>
        <dbReference type="ARBA" id="ARBA00048741"/>
    </source>
</evidence>
<evidence type="ECO:0000256" key="2">
    <source>
        <dbReference type="ARBA" id="ARBA00005752"/>
    </source>
</evidence>
<dbReference type="PANTHER" id="PTHR43284:SF1">
    <property type="entry name" value="ASPARAGINE SYNTHETASE"/>
    <property type="match status" value="1"/>
</dbReference>
<comment type="catalytic activity">
    <reaction evidence="8">
        <text>L-aspartate + L-glutamine + ATP + H2O = L-asparagine + L-glutamate + AMP + diphosphate + H(+)</text>
        <dbReference type="Rhea" id="RHEA:12228"/>
        <dbReference type="ChEBI" id="CHEBI:15377"/>
        <dbReference type="ChEBI" id="CHEBI:15378"/>
        <dbReference type="ChEBI" id="CHEBI:29985"/>
        <dbReference type="ChEBI" id="CHEBI:29991"/>
        <dbReference type="ChEBI" id="CHEBI:30616"/>
        <dbReference type="ChEBI" id="CHEBI:33019"/>
        <dbReference type="ChEBI" id="CHEBI:58048"/>
        <dbReference type="ChEBI" id="CHEBI:58359"/>
        <dbReference type="ChEBI" id="CHEBI:456215"/>
        <dbReference type="EC" id="6.3.5.4"/>
    </reaction>
</comment>
<dbReference type="Pfam" id="PF00733">
    <property type="entry name" value="Asn_synthase"/>
    <property type="match status" value="1"/>
</dbReference>
<dbReference type="InterPro" id="IPR001962">
    <property type="entry name" value="Asn_synthase"/>
</dbReference>
<dbReference type="RefSeq" id="WP_108342538.1">
    <property type="nucleotide sequence ID" value="NZ_PYXZ01000001.1"/>
</dbReference>
<dbReference type="SUPFAM" id="SSF52402">
    <property type="entry name" value="Adenine nucleotide alpha hydrolases-like"/>
    <property type="match status" value="1"/>
</dbReference>
<dbReference type="Proteomes" id="UP000244867">
    <property type="component" value="Unassembled WGS sequence"/>
</dbReference>
<dbReference type="NCBIfam" id="TIGR01536">
    <property type="entry name" value="asn_synth_AEB"/>
    <property type="match status" value="1"/>
</dbReference>
<dbReference type="InterPro" id="IPR051786">
    <property type="entry name" value="ASN_synthetase/amidase"/>
</dbReference>
<comment type="similarity">
    <text evidence="2">Belongs to the asparagine synthetase family.</text>
</comment>
<dbReference type="Gene3D" id="3.60.20.10">
    <property type="entry name" value="Glutamine Phosphoribosylpyrophosphate, subunit 1, domain 1"/>
    <property type="match status" value="1"/>
</dbReference>
<keyword evidence="4 10" id="KW-0547">Nucleotide-binding</keyword>
<dbReference type="InterPro" id="IPR014729">
    <property type="entry name" value="Rossmann-like_a/b/a_fold"/>
</dbReference>
<dbReference type="PIRSF" id="PIRSF001589">
    <property type="entry name" value="Asn_synthetase_glu-h"/>
    <property type="match status" value="1"/>
</dbReference>
<feature type="site" description="Important for beta-aspartyl-AMP intermediate formation" evidence="11">
    <location>
        <position position="366"/>
    </location>
</feature>
<dbReference type="AlphaFoldDB" id="A0A2R7Z140"/>
<feature type="active site" description="For GATase activity" evidence="9">
    <location>
        <position position="2"/>
    </location>
</feature>
<dbReference type="CDD" id="cd00712">
    <property type="entry name" value="AsnB"/>
    <property type="match status" value="1"/>
</dbReference>
<evidence type="ECO:0000313" key="14">
    <source>
        <dbReference type="Proteomes" id="UP000244867"/>
    </source>
</evidence>
<evidence type="ECO:0000256" key="10">
    <source>
        <dbReference type="PIRSR" id="PIRSR001589-2"/>
    </source>
</evidence>
<evidence type="ECO:0000313" key="13">
    <source>
        <dbReference type="EMBL" id="PUA82351.1"/>
    </source>
</evidence>
<dbReference type="OrthoDB" id="9763290at2"/>
<dbReference type="SUPFAM" id="SSF56235">
    <property type="entry name" value="N-terminal nucleophile aminohydrolases (Ntn hydrolases)"/>
    <property type="match status" value="1"/>
</dbReference>
<evidence type="ECO:0000259" key="12">
    <source>
        <dbReference type="PROSITE" id="PS51278"/>
    </source>
</evidence>
<evidence type="ECO:0000256" key="11">
    <source>
        <dbReference type="PIRSR" id="PIRSR001589-3"/>
    </source>
</evidence>
<evidence type="ECO:0000256" key="4">
    <source>
        <dbReference type="ARBA" id="ARBA00022741"/>
    </source>
</evidence>
<accession>A0A2R7Z140</accession>
<evidence type="ECO:0000256" key="1">
    <source>
        <dbReference type="ARBA" id="ARBA00005187"/>
    </source>
</evidence>
<evidence type="ECO:0000256" key="7">
    <source>
        <dbReference type="ARBA" id="ARBA00022962"/>
    </source>
</evidence>
<evidence type="ECO:0000256" key="6">
    <source>
        <dbReference type="ARBA" id="ARBA00022888"/>
    </source>
</evidence>
<dbReference type="InterPro" id="IPR017932">
    <property type="entry name" value="GATase_2_dom"/>
</dbReference>
<dbReference type="InterPro" id="IPR006426">
    <property type="entry name" value="Asn_synth_AEB"/>
</dbReference>
<keyword evidence="9" id="KW-0028">Amino-acid biosynthesis</keyword>
<feature type="domain" description="Glutamine amidotransferase type-2" evidence="12">
    <location>
        <begin position="2"/>
        <end position="209"/>
    </location>
</feature>
<dbReference type="Gene3D" id="3.40.50.620">
    <property type="entry name" value="HUPs"/>
    <property type="match status" value="1"/>
</dbReference>
<gene>
    <name evidence="13" type="primary">asnB</name>
    <name evidence="13" type="ORF">C7S10_00935</name>
</gene>
<evidence type="ECO:0000256" key="3">
    <source>
        <dbReference type="ARBA" id="ARBA00012737"/>
    </source>
</evidence>
<dbReference type="EMBL" id="PYXZ01000001">
    <property type="protein sequence ID" value="PUA82351.1"/>
    <property type="molecule type" value="Genomic_DNA"/>
</dbReference>
<dbReference type="GO" id="GO:0005829">
    <property type="term" value="C:cytosol"/>
    <property type="evidence" value="ECO:0007669"/>
    <property type="project" value="TreeGrafter"/>
</dbReference>
<keyword evidence="6 9" id="KW-0061">Asparagine biosynthesis</keyword>
<keyword evidence="14" id="KW-1185">Reference proteome</keyword>
<dbReference type="PROSITE" id="PS51278">
    <property type="entry name" value="GATASE_TYPE_2"/>
    <property type="match status" value="1"/>
</dbReference>
<comment type="pathway">
    <text evidence="1">Amino-acid biosynthesis; L-asparagine biosynthesis; L-asparagine from L-aspartate (L-Gln route): step 1/1.</text>
</comment>
<keyword evidence="7 9" id="KW-0315">Glutamine amidotransferase</keyword>
<evidence type="ECO:0000256" key="5">
    <source>
        <dbReference type="ARBA" id="ARBA00022840"/>
    </source>
</evidence>
<feature type="binding site" evidence="10">
    <location>
        <position position="96"/>
    </location>
    <ligand>
        <name>L-glutamine</name>
        <dbReference type="ChEBI" id="CHEBI:58359"/>
    </ligand>
</feature>
<evidence type="ECO:0000256" key="9">
    <source>
        <dbReference type="PIRSR" id="PIRSR001589-1"/>
    </source>
</evidence>
<protein>
    <recommendedName>
        <fullName evidence="3">asparagine synthase (glutamine-hydrolyzing)</fullName>
        <ecNumber evidence="3">6.3.5.4</ecNumber>
    </recommendedName>
</protein>
<dbReference type="Pfam" id="PF13537">
    <property type="entry name" value="GATase_7"/>
    <property type="match status" value="1"/>
</dbReference>
<dbReference type="InterPro" id="IPR029055">
    <property type="entry name" value="Ntn_hydrolases_N"/>
</dbReference>
<dbReference type="CDD" id="cd01991">
    <property type="entry name" value="Asn_synthase_B_C"/>
    <property type="match status" value="1"/>
</dbReference>
<dbReference type="GO" id="GO:0006529">
    <property type="term" value="P:asparagine biosynthetic process"/>
    <property type="evidence" value="ECO:0007669"/>
    <property type="project" value="UniProtKB-KW"/>
</dbReference>
<comment type="caution">
    <text evidence="13">The sequence shown here is derived from an EMBL/GenBank/DDBJ whole genome shotgun (WGS) entry which is preliminary data.</text>
</comment>
<feature type="binding site" evidence="10">
    <location>
        <begin position="364"/>
        <end position="365"/>
    </location>
    <ligand>
        <name>ATP</name>
        <dbReference type="ChEBI" id="CHEBI:30616"/>
    </ligand>
</feature>
<reference evidence="13 14" key="1">
    <citation type="submission" date="2018-03" db="EMBL/GenBank/DDBJ databases">
        <authorList>
            <person name="Keele B.F."/>
        </authorList>
    </citation>
    <scope>NUCLEOTIDE SEQUENCE [LARGE SCALE GENOMIC DNA]</scope>
    <source>
        <strain evidence="13 14">IB-3</strain>
    </source>
</reference>
<organism evidence="13 14">
    <name type="scientific">Nocardioides currus</name>
    <dbReference type="NCBI Taxonomy" id="2133958"/>
    <lineage>
        <taxon>Bacteria</taxon>
        <taxon>Bacillati</taxon>
        <taxon>Actinomycetota</taxon>
        <taxon>Actinomycetes</taxon>
        <taxon>Propionibacteriales</taxon>
        <taxon>Nocardioidaceae</taxon>
        <taxon>Nocardioides</taxon>
    </lineage>
</organism>
<proteinExistence type="inferred from homology"/>
<dbReference type="GO" id="GO:0004066">
    <property type="term" value="F:asparagine synthase (glutamine-hydrolyzing) activity"/>
    <property type="evidence" value="ECO:0007669"/>
    <property type="project" value="UniProtKB-EC"/>
</dbReference>
<keyword evidence="5 10" id="KW-0067">ATP-binding</keyword>
<sequence>MCGIAGIRRFDDRPVDEGALRAMMRVLHHRGPDDEDLWVEGPVGIAHTRLSIIDLGGSRQPMTSDDGRHVLTFNGEIFNYQQLREQLDYPFVTRGDTEVVLATMVRHGAHAASDLLGQFAFAVHDRASGATSLVRDRLGVLPLYYYLDEHQLVFASEPKAILAVLGERARLDREQLRTYLRARAVHAPATLFEGIRKVPPGHVVTVSATGRATVAPYWTLPSPDEVEHGTPEEAVDRVEAALRDAIDASLVADVPVGAYLSGGVDSSLIVALAAAARREAGSTTPVATFAAEFGDPRVDETAHSELVSRTVGTDHHRVLIRPDDFRETWQHLTWHRDAPVSEPADIAVAQLATAARQHVKVVLSGEGSDELFGGYPKYRFAHATALAGRLPASARAAALRRLERALPASRGKARIGLRSLGGARMEDWFAPFTVHEVDALLGTTTSRPPRVLPHRDAIDLMARTDLDTWLPDNLLERGDRMSMAASLELRPPFLDHRLVELAFRLPSSVKVRDGQTKWVVKQVARRHLPEQIVSRPKVGFRVPLDAWFRGELESMARDLLQGTESFVGGVLDTRAVGDILDDHTRGRRDEEIRIWTLLSLEMWGRTFLADPALAAS</sequence>
<name>A0A2R7Z140_9ACTN</name>
<dbReference type="PANTHER" id="PTHR43284">
    <property type="entry name" value="ASPARAGINE SYNTHETASE (GLUTAMINE-HYDROLYZING)"/>
    <property type="match status" value="1"/>
</dbReference>